<dbReference type="Proteomes" id="UP000320730">
    <property type="component" value="Unassembled WGS sequence"/>
</dbReference>
<gene>
    <name evidence="1" type="ORF">EWV40_11665</name>
</gene>
<organism evidence="1 2">
    <name type="scientific">Microcystis flos-aquae Mf_WU_F_19750830_S460</name>
    <dbReference type="NCBI Taxonomy" id="2486237"/>
    <lineage>
        <taxon>Bacteria</taxon>
        <taxon>Bacillati</taxon>
        <taxon>Cyanobacteriota</taxon>
        <taxon>Cyanophyceae</taxon>
        <taxon>Oscillatoriophycideae</taxon>
        <taxon>Chroococcales</taxon>
        <taxon>Microcystaceae</taxon>
        <taxon>Microcystis</taxon>
    </lineage>
</organism>
<name>A0A552LMN6_9CHRO</name>
<evidence type="ECO:0000313" key="2">
    <source>
        <dbReference type="Proteomes" id="UP000320730"/>
    </source>
</evidence>
<sequence length="67" mass="7485">MDSPGAKIRINHRQHPRAKRLIGSKQKLTELGLIAHTTISKAFPLLSVDSIIKYGSTNGYRERSNPD</sequence>
<proteinExistence type="predicted"/>
<reference evidence="1 2" key="1">
    <citation type="submission" date="2019-01" db="EMBL/GenBank/DDBJ databases">
        <title>Coherence of Microcystis species and biogeography revealed through population genomics.</title>
        <authorList>
            <person name="Perez-Carrascal O.M."/>
            <person name="Terrat Y."/>
            <person name="Giani A."/>
            <person name="Fortin N."/>
            <person name="Tromas N."/>
            <person name="Shapiro B.J."/>
        </authorList>
    </citation>
    <scope>NUCLEOTIDE SEQUENCE [LARGE SCALE GENOMIC DNA]</scope>
    <source>
        <strain evidence="1">Mf_WU_F_19750830_S460</strain>
    </source>
</reference>
<protein>
    <submittedName>
        <fullName evidence="1">Uncharacterized protein</fullName>
    </submittedName>
</protein>
<dbReference type="AlphaFoldDB" id="A0A552LMN6"/>
<comment type="caution">
    <text evidence="1">The sequence shown here is derived from an EMBL/GenBank/DDBJ whole genome shotgun (WGS) entry which is preliminary data.</text>
</comment>
<dbReference type="EMBL" id="SFAN01000095">
    <property type="protein sequence ID" value="TRV21482.1"/>
    <property type="molecule type" value="Genomic_DNA"/>
</dbReference>
<evidence type="ECO:0000313" key="1">
    <source>
        <dbReference type="EMBL" id="TRV21482.1"/>
    </source>
</evidence>
<accession>A0A552LMN6</accession>